<comment type="pathway">
    <text evidence="1">Metabolic intermediate biosynthesis; acetyl-CoA biosynthesis; acetyl-CoA from acetate: step 2/2.</text>
</comment>
<evidence type="ECO:0000256" key="6">
    <source>
        <dbReference type="ARBA" id="ARBA00031108"/>
    </source>
</evidence>
<evidence type="ECO:0000259" key="7">
    <source>
        <dbReference type="Pfam" id="PF01515"/>
    </source>
</evidence>
<gene>
    <name evidence="8" type="ORF">LMG8286_00695</name>
</gene>
<dbReference type="InterPro" id="IPR004614">
    <property type="entry name" value="P_AcTrfase"/>
</dbReference>
<dbReference type="EC" id="2.3.1.8" evidence="2"/>
<dbReference type="SUPFAM" id="SSF53659">
    <property type="entry name" value="Isocitrate/Isopropylmalate dehydrogenase-like"/>
    <property type="match status" value="1"/>
</dbReference>
<protein>
    <recommendedName>
        <fullName evidence="3">Phosphate acetyltransferase</fullName>
        <ecNumber evidence="2">2.3.1.8</ecNumber>
    </recommendedName>
    <alternativeName>
        <fullName evidence="6">Phosphotransacetylase</fullName>
    </alternativeName>
</protein>
<dbReference type="Pfam" id="PF01515">
    <property type="entry name" value="PTA_PTB"/>
    <property type="match status" value="1"/>
</dbReference>
<organism evidence="8 9">
    <name type="scientific">Campylobacter suis</name>
    <dbReference type="NCBI Taxonomy" id="2790657"/>
    <lineage>
        <taxon>Bacteria</taxon>
        <taxon>Pseudomonadati</taxon>
        <taxon>Campylobacterota</taxon>
        <taxon>Epsilonproteobacteria</taxon>
        <taxon>Campylobacterales</taxon>
        <taxon>Campylobacteraceae</taxon>
        <taxon>Campylobacter</taxon>
    </lineage>
</organism>
<feature type="domain" description="Phosphate acetyl/butaryl transferase" evidence="7">
    <location>
        <begin position="130"/>
        <end position="446"/>
    </location>
</feature>
<dbReference type="PANTHER" id="PTHR43356:SF3">
    <property type="entry name" value="PHOSPHATE ACETYLTRANSFERASE"/>
    <property type="match status" value="1"/>
</dbReference>
<dbReference type="NCBIfam" id="NF004167">
    <property type="entry name" value="PRK05632.1"/>
    <property type="match status" value="1"/>
</dbReference>
<dbReference type="NCBIfam" id="TIGR00651">
    <property type="entry name" value="pta"/>
    <property type="match status" value="1"/>
</dbReference>
<evidence type="ECO:0000313" key="9">
    <source>
        <dbReference type="Proteomes" id="UP000789359"/>
    </source>
</evidence>
<accession>A0ABM8Q2T1</accession>
<dbReference type="RefSeq" id="WP_230056465.1">
    <property type="nucleotide sequence ID" value="NZ_CAJHOE010000001.1"/>
</dbReference>
<dbReference type="InterPro" id="IPR042112">
    <property type="entry name" value="P_AcTrfase_dom2"/>
</dbReference>
<dbReference type="InterPro" id="IPR002505">
    <property type="entry name" value="PTA_PTB"/>
</dbReference>
<keyword evidence="4" id="KW-0808">Transferase</keyword>
<proteinExistence type="predicted"/>
<evidence type="ECO:0000313" key="8">
    <source>
        <dbReference type="EMBL" id="CAD7287065.1"/>
    </source>
</evidence>
<dbReference type="InterPro" id="IPR042113">
    <property type="entry name" value="P_AcTrfase_dom1"/>
</dbReference>
<evidence type="ECO:0000256" key="5">
    <source>
        <dbReference type="ARBA" id="ARBA00023315"/>
    </source>
</evidence>
<keyword evidence="5" id="KW-0012">Acyltransferase</keyword>
<dbReference type="PANTHER" id="PTHR43356">
    <property type="entry name" value="PHOSPHATE ACETYLTRANSFERASE"/>
    <property type="match status" value="1"/>
</dbReference>
<keyword evidence="9" id="KW-1185">Reference proteome</keyword>
<reference evidence="8 9" key="1">
    <citation type="submission" date="2020-11" db="EMBL/GenBank/DDBJ databases">
        <authorList>
            <person name="Peeters C."/>
        </authorList>
    </citation>
    <scope>NUCLEOTIDE SEQUENCE [LARGE SCALE GENOMIC DNA]</scope>
    <source>
        <strain evidence="8 9">LMG 8286</strain>
    </source>
</reference>
<name>A0ABM8Q2T1_9BACT</name>
<evidence type="ECO:0000256" key="3">
    <source>
        <dbReference type="ARBA" id="ARBA00021528"/>
    </source>
</evidence>
<evidence type="ECO:0000256" key="2">
    <source>
        <dbReference type="ARBA" id="ARBA00012707"/>
    </source>
</evidence>
<dbReference type="EMBL" id="CAJHOE010000001">
    <property type="protein sequence ID" value="CAD7287065.1"/>
    <property type="molecule type" value="Genomic_DNA"/>
</dbReference>
<dbReference type="Proteomes" id="UP000789359">
    <property type="component" value="Unassembled WGS sequence"/>
</dbReference>
<evidence type="ECO:0000256" key="1">
    <source>
        <dbReference type="ARBA" id="ARBA00004989"/>
    </source>
</evidence>
<evidence type="ECO:0000256" key="4">
    <source>
        <dbReference type="ARBA" id="ARBA00022679"/>
    </source>
</evidence>
<dbReference type="Gene3D" id="3.40.50.10750">
    <property type="entry name" value="Isocitrate/Isopropylmalate dehydrogenase-like"/>
    <property type="match status" value="1"/>
</dbReference>
<sequence>MNSFYLISPLNLAHLKEKVALKFKNFTTFEIKIDEAAYLTSKKQEILKLIDKFEMLKKEYDFIIVIGSKFKFLGTNETNLMLAKELNCPIFADENLNELRAINSGSRLLITDDIDEILKAEQNITTKIKFEYNLTKLAKSLQKHIILPESEDERILRAVAEISAKNLAKLTLLGNTSETKKRAYELGLNLENIEILDPQTSELTSKFAEQIFEARKAKNLSYDQAQILAKDRNYFATMCVKNALVDGMVSGAVGTTADTIRPALQLIKTKPGISTVSGLFFIALDEEILLYADCAVTPKPDANTLAQTAVLSAKSAQNFGITPSVALLSYSTKESGAGESVETVKLATKIINENQSWLNADGPLQYDAATNLDTAAKKAPGSRVSGRANVFVFPDLNSANICYKAVQKSANALAVGPVLQGLNAPVNDLSRGATVQDIINTILITAIQAGEN</sequence>
<dbReference type="InterPro" id="IPR050500">
    <property type="entry name" value="Phos_Acetyltrans/Butyryltrans"/>
</dbReference>
<dbReference type="Gene3D" id="3.40.50.10950">
    <property type="match status" value="1"/>
</dbReference>
<dbReference type="NCBIfam" id="NF007233">
    <property type="entry name" value="PRK09653.1"/>
    <property type="match status" value="1"/>
</dbReference>
<comment type="caution">
    <text evidence="8">The sequence shown here is derived from an EMBL/GenBank/DDBJ whole genome shotgun (WGS) entry which is preliminary data.</text>
</comment>